<evidence type="ECO:0000256" key="7">
    <source>
        <dbReference type="SAM" id="MobiDB-lite"/>
    </source>
</evidence>
<reference evidence="9 10" key="3">
    <citation type="journal article" date="1996" name="Virology">
        <title>Unique genome arrangement of an ovine adenovirus: identification of new proteins and proteinase cleavage sites.</title>
        <authorList>
            <person name="Vrati S."/>
            <person name="Brookes D.E."/>
            <person name="Strike P."/>
            <person name="Khatri A."/>
            <person name="Boyle D.B."/>
            <person name="Both G.W."/>
        </authorList>
    </citation>
    <scope>NUCLEOTIDE SEQUENCE [LARGE SCALE GENOMIC DNA]</scope>
    <source>
        <strain evidence="9 10">OAV287</strain>
    </source>
</reference>
<proteinExistence type="predicted"/>
<name>Q83896_ADEO7</name>
<keyword evidence="4" id="KW-1194">Viral DNA replication</keyword>
<feature type="region of interest" description="Disordered" evidence="7">
    <location>
        <begin position="341"/>
        <end position="371"/>
    </location>
</feature>
<protein>
    <submittedName>
        <fullName evidence="9">PTP</fullName>
    </submittedName>
</protein>
<evidence type="ECO:0000256" key="6">
    <source>
        <dbReference type="ARBA" id="ARBA00023125"/>
    </source>
</evidence>
<reference evidence="9 10" key="2">
    <citation type="journal article" date="1996" name="Gene">
        <title>Nucleotide sequence of ovine adenovirus tripartite leader sequence and homologues of the IVa2, DNA polymerase and terminal proteins.</title>
        <authorList>
            <person name="Vrati S."/>
            <person name="Brookes D.E."/>
            <person name="Boyle D.B."/>
            <person name="Both G.W."/>
        </authorList>
    </citation>
    <scope>NUCLEOTIDE SEQUENCE [LARGE SCALE GENOMIC DNA]</scope>
    <source>
        <strain evidence="9 10">OAV287</strain>
    </source>
</reference>
<evidence type="ECO:0000313" key="10">
    <source>
        <dbReference type="Proteomes" id="UP000008089"/>
    </source>
</evidence>
<keyword evidence="6" id="KW-0238">DNA-binding</keyword>
<dbReference type="GO" id="GO:0006260">
    <property type="term" value="P:DNA replication"/>
    <property type="evidence" value="ECO:0007669"/>
    <property type="project" value="UniProtKB-KW"/>
</dbReference>
<keyword evidence="2" id="KW-1048">Host nucleus</keyword>
<evidence type="ECO:0000256" key="1">
    <source>
        <dbReference type="ARBA" id="ARBA00022553"/>
    </source>
</evidence>
<dbReference type="RefSeq" id="NP_659516.1">
    <property type="nucleotide sequence ID" value="NC_004037.2"/>
</dbReference>
<feature type="compositionally biased region" description="Basic and acidic residues" evidence="7">
    <location>
        <begin position="359"/>
        <end position="371"/>
    </location>
</feature>
<dbReference type="GeneID" id="949200"/>
<evidence type="ECO:0000256" key="2">
    <source>
        <dbReference type="ARBA" id="ARBA00022562"/>
    </source>
</evidence>
<keyword evidence="1" id="KW-0597">Phosphoprotein</keyword>
<sequence>MTARQIHQWQQLTGQSQHTLRYLRLTLDLNNRSIARSRTIHERGIKWANRFFNYPVTQLLDLRPRGPVTSQPPFEGEPPPNLLIGYFYVARVLNQYLFDQRTYSNISYKLYLSPISFERRMTWQILTDCSYSINTGSYMRAIQNVENFSQTISQIQNAVLMDRILGSLQLADMQGFGSAISAQNQNRSFQQHYQPFSQAFMVLNLQERDTYLIKLICKIKKALCKFLILSNMHNSECILDLPFSEFWIELFIDEFSQLEIPEAENRINLKDLATVLTLGKGGMHGGALTLRSGTRVGLPFRLRPRENYRAITEIMRRSRGDVIRRFIDRLPVNRRQRVRNVEETSSSPLTVPEIEDEGFSDREPSSSDLSREEFNDEVIASIVDLIQNLEEELTPEARRSNFFNYGSEFFQLLIRFYNENRLTDDFIQKWLVYFFILEHVASTLYYLYLNLVQNRLAARNIGIQFVQIILRGRNENGEDIFTRVWFNRETQAFRQLYSRITRDFLGIIEANERSYSFSTPEERDQLLQDIDFVEDSGSIEEVINQVNTDFSDLDSVEIAFRIKLSGIVGYSTNEVVLRSFERVREAALNRWLQRQ</sequence>
<evidence type="ECO:0000256" key="5">
    <source>
        <dbReference type="ARBA" id="ARBA00023124"/>
    </source>
</evidence>
<organism evidence="9 10">
    <name type="scientific">Ovine adenovirus D serotype 7 (isolate OAV287)</name>
    <name type="common">OAdV-7</name>
    <name type="synonym">Ovine adenovirus 7</name>
    <dbReference type="NCBI Taxonomy" id="114430"/>
    <lineage>
        <taxon>Viruses</taxon>
        <taxon>Varidnaviria</taxon>
        <taxon>Bamfordvirae</taxon>
        <taxon>Preplasmiviricota</taxon>
        <taxon>Polisuviricotina</taxon>
        <taxon>Pharingeaviricetes</taxon>
        <taxon>Rowavirales</taxon>
        <taxon>Adenoviridae</taxon>
        <taxon>Barthadenovirus</taxon>
        <taxon>Barthadenovirus ovis</taxon>
        <taxon>Ovine adenovirus D</taxon>
    </lineage>
</organism>
<keyword evidence="8" id="KW-1133">Transmembrane helix</keyword>
<reference evidence="9 10" key="1">
    <citation type="journal article" date="1995" name="Virology">
        <title>Sequence of ovine adenovirus homologs for 100K hexon assembly, 33K, pVIII, and fiber genes: early region E3 is not in the expected location.</title>
        <authorList>
            <person name="Vrati S."/>
            <person name="Boyle D."/>
            <person name="Kocherhans R."/>
            <person name="Both G.W."/>
        </authorList>
    </citation>
    <scope>NUCLEOTIDE SEQUENCE [LARGE SCALE GENOMIC DNA]</scope>
    <source>
        <strain evidence="9 10">OAV287</strain>
    </source>
</reference>
<dbReference type="Proteomes" id="UP000008089">
    <property type="component" value="Segment"/>
</dbReference>
<dbReference type="GO" id="GO:0003677">
    <property type="term" value="F:DNA binding"/>
    <property type="evidence" value="ECO:0007669"/>
    <property type="project" value="UniProtKB-KW"/>
</dbReference>
<dbReference type="OrthoDB" id="4382at10239"/>
<feature type="transmembrane region" description="Helical" evidence="8">
    <location>
        <begin position="430"/>
        <end position="449"/>
    </location>
</feature>
<dbReference type="KEGG" id="vg:949200"/>
<keyword evidence="5" id="KW-0190">Covalent protein-DNA linkage</keyword>
<accession>Q83896</accession>
<reference evidence="9 10" key="5">
    <citation type="journal article" date="1998" name="Virology">
        <title>Identification of transcripts and promoter regions of ovine adenovirus OAV287.</title>
        <authorList>
            <person name="Khatri A."/>
            <person name="Both G.W."/>
        </authorList>
    </citation>
    <scope>NUCLEOTIDE SEQUENCE [LARGE SCALE GENOMIC DNA]</scope>
    <source>
        <strain evidence="9 10">OAV287</strain>
    </source>
</reference>
<keyword evidence="8" id="KW-0472">Membrane</keyword>
<reference evidence="9 10" key="4">
    <citation type="journal article" date="1997" name="Virology">
        <title>Construction of ovine adenovirus recombinants by gene insertion or deletion of related terminal region sequences.</title>
        <authorList>
            <person name="Xu Z.Z."/>
            <person name="Hyatt A."/>
            <person name="Boyle D.B."/>
            <person name="Both G.W."/>
        </authorList>
    </citation>
    <scope>NUCLEOTIDE SEQUENCE [LARGE SCALE GENOMIC DNA]</scope>
    <source>
        <strain evidence="9 10">OAV287</strain>
    </source>
</reference>
<evidence type="ECO:0000256" key="8">
    <source>
        <dbReference type="SAM" id="Phobius"/>
    </source>
</evidence>
<dbReference type="GO" id="GO:0039693">
    <property type="term" value="P:viral DNA genome replication"/>
    <property type="evidence" value="ECO:0007669"/>
    <property type="project" value="UniProtKB-KW"/>
</dbReference>
<evidence type="ECO:0000256" key="3">
    <source>
        <dbReference type="ARBA" id="ARBA00022705"/>
    </source>
</evidence>
<dbReference type="InterPro" id="IPR003391">
    <property type="entry name" value="Adeno_preterminal"/>
</dbReference>
<keyword evidence="10" id="KW-1185">Reference proteome</keyword>
<organismHost>
    <name type="scientific">Ovis aries</name>
    <name type="common">Sheep</name>
    <dbReference type="NCBI Taxonomy" id="9940"/>
</organismHost>
<dbReference type="Pfam" id="PF02459">
    <property type="entry name" value="Adeno_terminal"/>
    <property type="match status" value="1"/>
</dbReference>
<dbReference type="EMBL" id="U40839">
    <property type="protein sequence ID" value="AAD45952.1"/>
    <property type="molecule type" value="Genomic_DNA"/>
</dbReference>
<evidence type="ECO:0000256" key="4">
    <source>
        <dbReference type="ARBA" id="ARBA00023109"/>
    </source>
</evidence>
<evidence type="ECO:0000313" key="9">
    <source>
        <dbReference type="EMBL" id="AAD45952.1"/>
    </source>
</evidence>
<keyword evidence="8" id="KW-0812">Transmembrane</keyword>
<keyword evidence="3" id="KW-0235">DNA replication</keyword>